<name>A0A0C9YDP2_9AGAM</name>
<dbReference type="Gene3D" id="3.40.50.300">
    <property type="entry name" value="P-loop containing nucleotide triphosphate hydrolases"/>
    <property type="match status" value="1"/>
</dbReference>
<gene>
    <name evidence="1" type="ORF">PISMIDRAFT_61664</name>
</gene>
<dbReference type="HOGENOM" id="CLU_018003_2_0_1"/>
<organism evidence="1 2">
    <name type="scientific">Pisolithus microcarpus 441</name>
    <dbReference type="NCBI Taxonomy" id="765257"/>
    <lineage>
        <taxon>Eukaryota</taxon>
        <taxon>Fungi</taxon>
        <taxon>Dikarya</taxon>
        <taxon>Basidiomycota</taxon>
        <taxon>Agaricomycotina</taxon>
        <taxon>Agaricomycetes</taxon>
        <taxon>Agaricomycetidae</taxon>
        <taxon>Boletales</taxon>
        <taxon>Sclerodermatineae</taxon>
        <taxon>Pisolithaceae</taxon>
        <taxon>Pisolithus</taxon>
    </lineage>
</organism>
<dbReference type="STRING" id="765257.A0A0C9YDP2"/>
<feature type="non-terminal residue" evidence="1">
    <location>
        <position position="1"/>
    </location>
</feature>
<evidence type="ECO:0000313" key="1">
    <source>
        <dbReference type="EMBL" id="KIK11924.1"/>
    </source>
</evidence>
<feature type="non-terminal residue" evidence="1">
    <location>
        <position position="179"/>
    </location>
</feature>
<keyword evidence="2" id="KW-1185">Reference proteome</keyword>
<reference evidence="1 2" key="1">
    <citation type="submission" date="2014-04" db="EMBL/GenBank/DDBJ databases">
        <authorList>
            <consortium name="DOE Joint Genome Institute"/>
            <person name="Kuo A."/>
            <person name="Kohler A."/>
            <person name="Costa M.D."/>
            <person name="Nagy L.G."/>
            <person name="Floudas D."/>
            <person name="Copeland A."/>
            <person name="Barry K.W."/>
            <person name="Cichocki N."/>
            <person name="Veneault-Fourrey C."/>
            <person name="LaButti K."/>
            <person name="Lindquist E.A."/>
            <person name="Lipzen A."/>
            <person name="Lundell T."/>
            <person name="Morin E."/>
            <person name="Murat C."/>
            <person name="Sun H."/>
            <person name="Tunlid A."/>
            <person name="Henrissat B."/>
            <person name="Grigoriev I.V."/>
            <person name="Hibbett D.S."/>
            <person name="Martin F."/>
            <person name="Nordberg H.P."/>
            <person name="Cantor M.N."/>
            <person name="Hua S.X."/>
        </authorList>
    </citation>
    <scope>NUCLEOTIDE SEQUENCE [LARGE SCALE GENOMIC DNA]</scope>
    <source>
        <strain evidence="1 2">441</strain>
    </source>
</reference>
<dbReference type="Proteomes" id="UP000054018">
    <property type="component" value="Unassembled WGS sequence"/>
</dbReference>
<protein>
    <recommendedName>
        <fullName evidence="3">G domain-containing protein</fullName>
    </recommendedName>
</protein>
<dbReference type="SUPFAM" id="SSF52540">
    <property type="entry name" value="P-loop containing nucleoside triphosphate hydrolases"/>
    <property type="match status" value="1"/>
</dbReference>
<dbReference type="EMBL" id="KN834138">
    <property type="protein sequence ID" value="KIK11924.1"/>
    <property type="molecule type" value="Genomic_DNA"/>
</dbReference>
<evidence type="ECO:0000313" key="2">
    <source>
        <dbReference type="Proteomes" id="UP000054018"/>
    </source>
</evidence>
<proteinExistence type="predicted"/>
<dbReference type="AlphaFoldDB" id="A0A0C9YDP2"/>
<accession>A0A0C9YDP2</accession>
<reference evidence="2" key="2">
    <citation type="submission" date="2015-01" db="EMBL/GenBank/DDBJ databases">
        <title>Evolutionary Origins and Diversification of the Mycorrhizal Mutualists.</title>
        <authorList>
            <consortium name="DOE Joint Genome Institute"/>
            <consortium name="Mycorrhizal Genomics Consortium"/>
            <person name="Kohler A."/>
            <person name="Kuo A."/>
            <person name="Nagy L.G."/>
            <person name="Floudas D."/>
            <person name="Copeland A."/>
            <person name="Barry K.W."/>
            <person name="Cichocki N."/>
            <person name="Veneault-Fourrey C."/>
            <person name="LaButti K."/>
            <person name="Lindquist E.A."/>
            <person name="Lipzen A."/>
            <person name="Lundell T."/>
            <person name="Morin E."/>
            <person name="Murat C."/>
            <person name="Riley R."/>
            <person name="Ohm R."/>
            <person name="Sun H."/>
            <person name="Tunlid A."/>
            <person name="Henrissat B."/>
            <person name="Grigoriev I.V."/>
            <person name="Hibbett D.S."/>
            <person name="Martin F."/>
        </authorList>
    </citation>
    <scope>NUCLEOTIDE SEQUENCE [LARGE SCALE GENOMIC DNA]</scope>
    <source>
        <strain evidence="2">441</strain>
    </source>
</reference>
<dbReference type="OrthoDB" id="2659283at2759"/>
<dbReference type="InterPro" id="IPR027417">
    <property type="entry name" value="P-loop_NTPase"/>
</dbReference>
<sequence>DHRKYVFVDTPGFEGSVRPARDVLHTIADWLGEKYREGALLTGVIFTYDVTDSQMYDSLSESLDILCCICGDKAAGRVRLVTTMWDQVENPRLAENTVLQLETNLWKPLIDAGARHMRFENSRQSAWAIIEDLGIEREAFLLQQELVDAEKHLYETFAGRALYLQLQKLSREELQPKKR</sequence>
<evidence type="ECO:0008006" key="3">
    <source>
        <dbReference type="Google" id="ProtNLM"/>
    </source>
</evidence>